<accession>A0A177T9L0</accession>
<feature type="region of interest" description="Disordered" evidence="1">
    <location>
        <begin position="1"/>
        <end position="70"/>
    </location>
</feature>
<feature type="compositionally biased region" description="Polar residues" evidence="1">
    <location>
        <begin position="882"/>
        <end position="891"/>
    </location>
</feature>
<feature type="compositionally biased region" description="Polar residues" evidence="1">
    <location>
        <begin position="186"/>
        <end position="205"/>
    </location>
</feature>
<feature type="compositionally biased region" description="Acidic residues" evidence="1">
    <location>
        <begin position="637"/>
        <end position="646"/>
    </location>
</feature>
<feature type="compositionally biased region" description="Polar residues" evidence="1">
    <location>
        <begin position="774"/>
        <end position="792"/>
    </location>
</feature>
<feature type="region of interest" description="Disordered" evidence="1">
    <location>
        <begin position="114"/>
        <end position="137"/>
    </location>
</feature>
<name>A0A177T9L0_9BASI</name>
<feature type="region of interest" description="Disordered" evidence="1">
    <location>
        <begin position="1015"/>
        <end position="1040"/>
    </location>
</feature>
<comment type="caution">
    <text evidence="2">The sequence shown here is derived from an EMBL/GenBank/DDBJ whole genome shotgun (WGS) entry which is preliminary data.</text>
</comment>
<feature type="compositionally biased region" description="Low complexity" evidence="1">
    <location>
        <begin position="684"/>
        <end position="710"/>
    </location>
</feature>
<feature type="compositionally biased region" description="Low complexity" evidence="1">
    <location>
        <begin position="174"/>
        <end position="185"/>
    </location>
</feature>
<feature type="region of interest" description="Disordered" evidence="1">
    <location>
        <begin position="804"/>
        <end position="892"/>
    </location>
</feature>
<reference evidence="2" key="1">
    <citation type="submission" date="2016-04" db="EMBL/GenBank/DDBJ databases">
        <authorList>
            <person name="Nguyen H.D."/>
            <person name="Samba Siva P."/>
            <person name="Cullis J."/>
            <person name="Levesque C.A."/>
            <person name="Hambleton S."/>
        </authorList>
    </citation>
    <scope>NUCLEOTIDE SEQUENCE</scope>
    <source>
        <strain evidence="2">DAOMC 236416</strain>
    </source>
</reference>
<evidence type="ECO:0000256" key="1">
    <source>
        <dbReference type="SAM" id="MobiDB-lite"/>
    </source>
</evidence>
<feature type="region of interest" description="Disordered" evidence="1">
    <location>
        <begin position="763"/>
        <end position="792"/>
    </location>
</feature>
<feature type="region of interest" description="Disordered" evidence="1">
    <location>
        <begin position="163"/>
        <end position="205"/>
    </location>
</feature>
<feature type="compositionally biased region" description="Low complexity" evidence="1">
    <location>
        <begin position="943"/>
        <end position="960"/>
    </location>
</feature>
<dbReference type="AlphaFoldDB" id="A0A177T9L0"/>
<feature type="compositionally biased region" description="Low complexity" evidence="1">
    <location>
        <begin position="435"/>
        <end position="445"/>
    </location>
</feature>
<feature type="region of interest" description="Disordered" evidence="1">
    <location>
        <begin position="220"/>
        <end position="298"/>
    </location>
</feature>
<evidence type="ECO:0000313" key="2">
    <source>
        <dbReference type="EMBL" id="KAE8241088.1"/>
    </source>
</evidence>
<organism evidence="2 3">
    <name type="scientific">Tilletia indica</name>
    <dbReference type="NCBI Taxonomy" id="43049"/>
    <lineage>
        <taxon>Eukaryota</taxon>
        <taxon>Fungi</taxon>
        <taxon>Dikarya</taxon>
        <taxon>Basidiomycota</taxon>
        <taxon>Ustilaginomycotina</taxon>
        <taxon>Exobasidiomycetes</taxon>
        <taxon>Tilletiales</taxon>
        <taxon>Tilletiaceae</taxon>
        <taxon>Tilletia</taxon>
    </lineage>
</organism>
<feature type="compositionally biased region" description="Basic and acidic residues" evidence="1">
    <location>
        <begin position="229"/>
        <end position="241"/>
    </location>
</feature>
<feature type="compositionally biased region" description="Low complexity" evidence="1">
    <location>
        <begin position="647"/>
        <end position="663"/>
    </location>
</feature>
<feature type="compositionally biased region" description="Low complexity" evidence="1">
    <location>
        <begin position="483"/>
        <end position="493"/>
    </location>
</feature>
<dbReference type="EMBL" id="LWDF02000973">
    <property type="protein sequence ID" value="KAE8241088.1"/>
    <property type="molecule type" value="Genomic_DNA"/>
</dbReference>
<feature type="compositionally biased region" description="Basic and acidic residues" evidence="1">
    <location>
        <begin position="614"/>
        <end position="631"/>
    </location>
</feature>
<feature type="region of interest" description="Disordered" evidence="1">
    <location>
        <begin position="435"/>
        <end position="458"/>
    </location>
</feature>
<feature type="compositionally biased region" description="Low complexity" evidence="1">
    <location>
        <begin position="266"/>
        <end position="296"/>
    </location>
</feature>
<feature type="compositionally biased region" description="Low complexity" evidence="1">
    <location>
        <begin position="1"/>
        <end position="52"/>
    </location>
</feature>
<protein>
    <submittedName>
        <fullName evidence="2">Uncharacterized protein</fullName>
    </submittedName>
</protein>
<reference evidence="2" key="2">
    <citation type="journal article" date="2019" name="IMA Fungus">
        <title>Genome sequencing and comparison of five Tilletia species to identify candidate genes for the detection of regulated species infecting wheat.</title>
        <authorList>
            <person name="Nguyen H.D.T."/>
            <person name="Sultana T."/>
            <person name="Kesanakurti P."/>
            <person name="Hambleton S."/>
        </authorList>
    </citation>
    <scope>NUCLEOTIDE SEQUENCE</scope>
    <source>
        <strain evidence="2">DAOMC 236416</strain>
    </source>
</reference>
<feature type="compositionally biased region" description="Low complexity" evidence="1">
    <location>
        <begin position="248"/>
        <end position="259"/>
    </location>
</feature>
<feature type="compositionally biased region" description="Low complexity" evidence="1">
    <location>
        <begin position="114"/>
        <end position="134"/>
    </location>
</feature>
<feature type="region of interest" description="Disordered" evidence="1">
    <location>
        <begin position="906"/>
        <end position="994"/>
    </location>
</feature>
<feature type="region of interest" description="Disordered" evidence="1">
    <location>
        <begin position="345"/>
        <end position="374"/>
    </location>
</feature>
<dbReference type="Proteomes" id="UP000077521">
    <property type="component" value="Unassembled WGS sequence"/>
</dbReference>
<feature type="compositionally biased region" description="Low complexity" evidence="1">
    <location>
        <begin position="1015"/>
        <end position="1029"/>
    </location>
</feature>
<sequence>MADRFTTTPPAAGSSAAHTIRFPTQQSQQHQQHHQQPQPQPGMQVEQQQRQQPSLFQPSTPRKRRRSEENAAFYYYATAAHSSPATPAPFPTSTSYHNDGTLLKDLLSPARISSHSLSSSSSASSFSAASSSNSTYDGLIVPPMAKRPHSLHRTWTAPLNAFGGTPAAPPAPPVVVVESTTESSTMQSPFSAPASTRTSWSAQQHAAPSLEALFSAAYRSAPDAAATKAPEDEGTGAHDDAEMNTDESSASTSSQSALQSPPPRLLSPASVSPASSSQQPRPSTAFSPSSSALSTPWQRRFADSTSPLATSASFPFTRRATLGHSSTAPSARNQPIFGVSAFSTRESSLPAPRTNMLGVPQPHIPQRRTSTSSLGHAPAFGTAFSRSLSAQNLLSASTAGLLLPPPPSPLSAAPQSAGTGVVGVVAGIGGSSSSGPAGAIAGGSPNTPGGSAGTAATYAPLRPSPLIQSHTLTGAIESPPTRSSNSSSGDSSNHQGIYRSGSSSTEMMMSHGSGDSAPSLSSHTGAMFHLGRAPKNRTAAPENGGGNAIDVEGEGMGDQSLAGPSRLPYASQQGGQMANPPFAHTAPSHSAVQSGKRRHGPPASGGAFTSSAGLRDDASRRSGRDGGERWRTSALVDSDDSDDDQMADVSSSSLSDVHSHAQSGSGGGHGRSATASPGGTMKWPSHSKSKSASSVSSSPSSSTPSSPVRSGRTRLRTMPLPSVGRGDVVRAEGESDDAEMLTAALSNIDTGLRASASVMESSSDMGDLTVTGRAGNNTAATKSSTAMPRTDSSQIFGWPAETMAARGGQEVEGSRGTSTLTSPSPSTSSSSTSTTASGRSSIGDAAAAGLEGPEIMRRREGNASGRGTDATMERAFGDVSLRSPTSSTGVNTVLPRQEAGTVMGLSGRSTFTAGTGRGVDDGTGADGATPRSHTVTLPSTGDSSVQMAAAAPPALSASTIPSPPLRMSYHQHQTQPSLAQPSSPAPRPSSPLVMAMPRPLHHLAFGSGLGVAVAVGPGASGASGQSSLAPTPVSSPAKWY</sequence>
<keyword evidence="3" id="KW-1185">Reference proteome</keyword>
<proteinExistence type="predicted"/>
<evidence type="ECO:0000313" key="3">
    <source>
        <dbReference type="Proteomes" id="UP000077521"/>
    </source>
</evidence>
<feature type="compositionally biased region" description="Low complexity" evidence="1">
    <location>
        <begin position="814"/>
        <end position="841"/>
    </location>
</feature>
<feature type="compositionally biased region" description="Polar residues" evidence="1">
    <location>
        <begin position="931"/>
        <end position="942"/>
    </location>
</feature>
<feature type="region of interest" description="Disordered" evidence="1">
    <location>
        <begin position="475"/>
        <end position="726"/>
    </location>
</feature>
<gene>
    <name evidence="2" type="ORF">A4X13_0g7566</name>
</gene>